<dbReference type="SUPFAM" id="SSF103473">
    <property type="entry name" value="MFS general substrate transporter"/>
    <property type="match status" value="1"/>
</dbReference>
<name>A0A8K0NG53_9HYPO</name>
<feature type="transmembrane region" description="Helical" evidence="3">
    <location>
        <begin position="238"/>
        <end position="253"/>
    </location>
</feature>
<accession>A0A8K0NG53</accession>
<evidence type="ECO:0000313" key="4">
    <source>
        <dbReference type="EMBL" id="KAG5925020.1"/>
    </source>
</evidence>
<protein>
    <submittedName>
        <fullName evidence="4">Uncharacterized protein</fullName>
    </submittedName>
</protein>
<keyword evidence="3" id="KW-0812">Transmembrane</keyword>
<keyword evidence="5" id="KW-1185">Reference proteome</keyword>
<dbReference type="Proteomes" id="UP000811619">
    <property type="component" value="Unassembled WGS sequence"/>
</dbReference>
<feature type="transmembrane region" description="Helical" evidence="3">
    <location>
        <begin position="165"/>
        <end position="184"/>
    </location>
</feature>
<dbReference type="GO" id="GO:0022857">
    <property type="term" value="F:transmembrane transporter activity"/>
    <property type="evidence" value="ECO:0007669"/>
    <property type="project" value="InterPro"/>
</dbReference>
<dbReference type="AlphaFoldDB" id="A0A8K0NG53"/>
<gene>
    <name evidence="4" type="ORF">E4U42_004496</name>
</gene>
<reference evidence="4" key="1">
    <citation type="journal article" date="2020" name="bioRxiv">
        <title>Whole genome comparisons of ergot fungi reveals the divergence and evolution of species within the genus Claviceps are the result of varying mechanisms driving genome evolution and host range expansion.</title>
        <authorList>
            <person name="Wyka S.A."/>
            <person name="Mondo S.J."/>
            <person name="Liu M."/>
            <person name="Dettman J."/>
            <person name="Nalam V."/>
            <person name="Broders K.D."/>
        </authorList>
    </citation>
    <scope>NUCLEOTIDE SEQUENCE</scope>
    <source>
        <strain evidence="4">CCC 489</strain>
    </source>
</reference>
<feature type="transmembrane region" description="Helical" evidence="3">
    <location>
        <begin position="132"/>
        <end position="153"/>
    </location>
</feature>
<evidence type="ECO:0000256" key="3">
    <source>
        <dbReference type="SAM" id="Phobius"/>
    </source>
</evidence>
<keyword evidence="3" id="KW-0472">Membrane</keyword>
<dbReference type="OrthoDB" id="2019491at2759"/>
<dbReference type="Pfam" id="PF07690">
    <property type="entry name" value="MFS_1"/>
    <property type="match status" value="1"/>
</dbReference>
<comment type="caution">
    <text evidence="4">The sequence shown here is derived from an EMBL/GenBank/DDBJ whole genome shotgun (WGS) entry which is preliminary data.</text>
</comment>
<evidence type="ECO:0000256" key="2">
    <source>
        <dbReference type="ARBA" id="ARBA00006727"/>
    </source>
</evidence>
<proteinExistence type="inferred from homology"/>
<organism evidence="4 5">
    <name type="scientific">Claviceps africana</name>
    <dbReference type="NCBI Taxonomy" id="83212"/>
    <lineage>
        <taxon>Eukaryota</taxon>
        <taxon>Fungi</taxon>
        <taxon>Dikarya</taxon>
        <taxon>Ascomycota</taxon>
        <taxon>Pezizomycotina</taxon>
        <taxon>Sordariomycetes</taxon>
        <taxon>Hypocreomycetidae</taxon>
        <taxon>Hypocreales</taxon>
        <taxon>Clavicipitaceae</taxon>
        <taxon>Claviceps</taxon>
    </lineage>
</organism>
<dbReference type="EMBL" id="SRPY01000397">
    <property type="protein sequence ID" value="KAG5925020.1"/>
    <property type="molecule type" value="Genomic_DNA"/>
</dbReference>
<keyword evidence="3" id="KW-1133">Transmembrane helix</keyword>
<sequence length="254" mass="27396">MSNLPPKSAGSSDLSLLEKTELRECAQVSSQDAHVETVIADKTQSDDPPDGGARAWRQVLAGHLILFNTSGYILSFGIFQPYYHADLPVFLIGAPAGWAFDAGYSKALLGVGSVFQVGGILATSFGREYWQIFLSQGLCSGLASGIIFAPGMANVATYFSKRRNLAISMATCGATTGGIAYSLMARELLPKIGFGWTVRSMGLVVLVNSVMICLLTTPRLPPRKPGPMLDREAFKDKAYVLFATSMFFVIWTAY</sequence>
<dbReference type="PANTHER" id="PTHR11360">
    <property type="entry name" value="MONOCARBOXYLATE TRANSPORTER"/>
    <property type="match status" value="1"/>
</dbReference>
<feature type="transmembrane region" description="Helical" evidence="3">
    <location>
        <begin position="59"/>
        <end position="76"/>
    </location>
</feature>
<evidence type="ECO:0000256" key="1">
    <source>
        <dbReference type="ARBA" id="ARBA00004141"/>
    </source>
</evidence>
<dbReference type="InterPro" id="IPR036259">
    <property type="entry name" value="MFS_trans_sf"/>
</dbReference>
<comment type="similarity">
    <text evidence="2">Belongs to the major facilitator superfamily. Monocarboxylate porter (TC 2.A.1.13) family.</text>
</comment>
<feature type="transmembrane region" description="Helical" evidence="3">
    <location>
        <begin position="196"/>
        <end position="217"/>
    </location>
</feature>
<dbReference type="GO" id="GO:0016020">
    <property type="term" value="C:membrane"/>
    <property type="evidence" value="ECO:0007669"/>
    <property type="project" value="UniProtKB-SubCell"/>
</dbReference>
<comment type="subcellular location">
    <subcellularLocation>
        <location evidence="1">Membrane</location>
        <topology evidence="1">Multi-pass membrane protein</topology>
    </subcellularLocation>
</comment>
<dbReference type="PANTHER" id="PTHR11360:SF130">
    <property type="entry name" value="MAJOR FACILITATOR SUPERFAMILY (MFS) PROFILE DOMAIN-CONTAINING PROTEIN-RELATED"/>
    <property type="match status" value="1"/>
</dbReference>
<dbReference type="Gene3D" id="1.20.1250.20">
    <property type="entry name" value="MFS general substrate transporter like domains"/>
    <property type="match status" value="1"/>
</dbReference>
<dbReference type="InterPro" id="IPR011701">
    <property type="entry name" value="MFS"/>
</dbReference>
<evidence type="ECO:0000313" key="5">
    <source>
        <dbReference type="Proteomes" id="UP000811619"/>
    </source>
</evidence>
<dbReference type="InterPro" id="IPR050327">
    <property type="entry name" value="Proton-linked_MCT"/>
</dbReference>